<feature type="domain" description="HD-GYP" evidence="2">
    <location>
        <begin position="187"/>
        <end position="382"/>
    </location>
</feature>
<dbReference type="CDD" id="cd00077">
    <property type="entry name" value="HDc"/>
    <property type="match status" value="1"/>
</dbReference>
<dbReference type="Pfam" id="PF20971">
    <property type="entry name" value="MASE12"/>
    <property type="match status" value="1"/>
</dbReference>
<dbReference type="Proteomes" id="UP000789845">
    <property type="component" value="Unassembled WGS sequence"/>
</dbReference>
<accession>A0A9C7G7L4</accession>
<gene>
    <name evidence="3" type="ORF">NEOCIP111885_00964</name>
</gene>
<name>A0A9C7G7L4_9BACI</name>
<keyword evidence="1" id="KW-0472">Membrane</keyword>
<sequence>MHKQRIDSELRNEEQRTLTWFITLFYLISVSYDLLYYLIRPLYFTHEKIGFQNNLYYVIYVIIIGLLPLVYYLNRNNKGYLSKYIISATYLFLTTVSDLIYYLGKDIDFKSGNIAEMFIILFAPIFVNSRFFWFVTLGTMARYILLGIGLQNPQIMTAIIVVFVVSFISFIFLNRFKGHVDAIKNSYDQQLIGIVKGVIATLELKDPYTRGHSERVAEYAQVLAKETRLFSKEDLKAFNYACLLHDIGKIHIPDQILMKPTQLTNEEYEIIKTHPAVGAEAVKDVEGLSAHINVIRSHHERWDGNGYPDQLKEKDIPILARVVSIADAFDAMTSSRSYRSALSIEEAYSRIIEGKGTQFDPDLVEVFIKSFSKWTKTHSKFQ</sequence>
<dbReference type="Gene3D" id="1.10.3210.10">
    <property type="entry name" value="Hypothetical protein af1432"/>
    <property type="match status" value="1"/>
</dbReference>
<dbReference type="Pfam" id="PF13487">
    <property type="entry name" value="HD_5"/>
    <property type="match status" value="1"/>
</dbReference>
<feature type="transmembrane region" description="Helical" evidence="1">
    <location>
        <begin position="115"/>
        <end position="135"/>
    </location>
</feature>
<protein>
    <recommendedName>
        <fullName evidence="2">HD-GYP domain-containing protein</fullName>
    </recommendedName>
</protein>
<dbReference type="SUPFAM" id="SSF109604">
    <property type="entry name" value="HD-domain/PDEase-like"/>
    <property type="match status" value="1"/>
</dbReference>
<dbReference type="AlphaFoldDB" id="A0A9C7G7L4"/>
<dbReference type="NCBIfam" id="TIGR00277">
    <property type="entry name" value="HDIG"/>
    <property type="match status" value="1"/>
</dbReference>
<dbReference type="PANTHER" id="PTHR43155">
    <property type="entry name" value="CYCLIC DI-GMP PHOSPHODIESTERASE PA4108-RELATED"/>
    <property type="match status" value="1"/>
</dbReference>
<evidence type="ECO:0000256" key="1">
    <source>
        <dbReference type="SAM" id="Phobius"/>
    </source>
</evidence>
<comment type="caution">
    <text evidence="3">The sequence shown here is derived from an EMBL/GenBank/DDBJ whole genome shotgun (WGS) entry which is preliminary data.</text>
</comment>
<dbReference type="InterPro" id="IPR003607">
    <property type="entry name" value="HD/PDEase_dom"/>
</dbReference>
<keyword evidence="4" id="KW-1185">Reference proteome</keyword>
<dbReference type="InterPro" id="IPR048436">
    <property type="entry name" value="MASE12"/>
</dbReference>
<evidence type="ECO:0000313" key="4">
    <source>
        <dbReference type="Proteomes" id="UP000789845"/>
    </source>
</evidence>
<dbReference type="PROSITE" id="PS51832">
    <property type="entry name" value="HD_GYP"/>
    <property type="match status" value="1"/>
</dbReference>
<proteinExistence type="predicted"/>
<dbReference type="InterPro" id="IPR037522">
    <property type="entry name" value="HD_GYP_dom"/>
</dbReference>
<dbReference type="PANTHER" id="PTHR43155:SF2">
    <property type="entry name" value="CYCLIC DI-GMP PHOSPHODIESTERASE PA4108"/>
    <property type="match status" value="1"/>
</dbReference>
<feature type="transmembrane region" description="Helical" evidence="1">
    <location>
        <begin position="85"/>
        <end position="103"/>
    </location>
</feature>
<organism evidence="3 4">
    <name type="scientific">Pseudoneobacillus rhizosphaerae</name>
    <dbReference type="NCBI Taxonomy" id="2880968"/>
    <lineage>
        <taxon>Bacteria</taxon>
        <taxon>Bacillati</taxon>
        <taxon>Bacillota</taxon>
        <taxon>Bacilli</taxon>
        <taxon>Bacillales</taxon>
        <taxon>Bacillaceae</taxon>
        <taxon>Pseudoneobacillus</taxon>
    </lineage>
</organism>
<dbReference type="RefSeq" id="WP_230495538.1">
    <property type="nucleotide sequence ID" value="NZ_CAKJTG010000004.1"/>
</dbReference>
<dbReference type="SMART" id="SM00471">
    <property type="entry name" value="HDc"/>
    <property type="match status" value="1"/>
</dbReference>
<evidence type="ECO:0000313" key="3">
    <source>
        <dbReference type="EMBL" id="CAG9607274.1"/>
    </source>
</evidence>
<keyword evidence="1" id="KW-1133">Transmembrane helix</keyword>
<dbReference type="InterPro" id="IPR006675">
    <property type="entry name" value="HDIG_dom"/>
</dbReference>
<keyword evidence="1" id="KW-0812">Transmembrane</keyword>
<feature type="transmembrane region" description="Helical" evidence="1">
    <location>
        <begin position="20"/>
        <end position="43"/>
    </location>
</feature>
<feature type="transmembrane region" description="Helical" evidence="1">
    <location>
        <begin position="155"/>
        <end position="174"/>
    </location>
</feature>
<evidence type="ECO:0000259" key="2">
    <source>
        <dbReference type="PROSITE" id="PS51832"/>
    </source>
</evidence>
<dbReference type="EMBL" id="CAKJTG010000004">
    <property type="protein sequence ID" value="CAG9607274.1"/>
    <property type="molecule type" value="Genomic_DNA"/>
</dbReference>
<reference evidence="3" key="1">
    <citation type="submission" date="2021-10" db="EMBL/GenBank/DDBJ databases">
        <authorList>
            <person name="Criscuolo A."/>
        </authorList>
    </citation>
    <scope>NUCLEOTIDE SEQUENCE</scope>
    <source>
        <strain evidence="3">CIP111885</strain>
    </source>
</reference>
<feature type="transmembrane region" description="Helical" evidence="1">
    <location>
        <begin position="55"/>
        <end position="73"/>
    </location>
</feature>